<reference evidence="3 4" key="1">
    <citation type="submission" date="2019-08" db="EMBL/GenBank/DDBJ databases">
        <authorList>
            <person name="Lei W."/>
        </authorList>
    </citation>
    <scope>NUCLEOTIDE SEQUENCE [LARGE SCALE GENOMIC DNA]</scope>
    <source>
        <strain evidence="3 4">CCUG 58627</strain>
    </source>
</reference>
<keyword evidence="1" id="KW-0175">Coiled coil</keyword>
<evidence type="ECO:0000256" key="1">
    <source>
        <dbReference type="SAM" id="Coils"/>
    </source>
</evidence>
<sequence length="448" mass="50253">MNNVNAAEPFHEFGADQLFFSVTDGKGVIKEANQVFIDLSRYGIEELMGAPHNVIRHPAMPGGTFHAMWATLKAGQPFGAYVRNRAKDGSRYDVYATVTPLPNGGFLSVRSRPMCVDVRDVVFEIYEATLEHEKELAETVTVRREIAASGAERLLALVKEAGFSSYSEFQNAILPMEVLTREAETPPIEMERTASGKLGDLQDNVHGVFRELDEWMRGLEPLERLSLMLRRARRRLGRDIEVTASIVGLIEKLDEGYEEALAPLQQWVEMRNSANEHVEHLQRQLEDFDGQIEQSRFTIALARLHTTMVVQFIEELAAHDEMDESAERGIRLLADALDVDILTMWETAEKLAALAETVNADIEMLVGQLREPLELMVGWRESMADHHQSDDLKELVQSVSGSTLGAEAAIKELTSLSEQVAEVKTVGTDELMNYIEQVRDLASLEDEE</sequence>
<accession>A0A5C5TWE2</accession>
<protein>
    <submittedName>
        <fullName evidence="3">Histidine kinase</fullName>
    </submittedName>
</protein>
<dbReference type="Proteomes" id="UP000320791">
    <property type="component" value="Unassembled WGS sequence"/>
</dbReference>
<dbReference type="InterPro" id="IPR013655">
    <property type="entry name" value="PAS_fold_3"/>
</dbReference>
<dbReference type="EMBL" id="VOHM01000041">
    <property type="protein sequence ID" value="TWT17490.1"/>
    <property type="molecule type" value="Genomic_DNA"/>
</dbReference>
<dbReference type="SUPFAM" id="SSF55785">
    <property type="entry name" value="PYP-like sensor domain (PAS domain)"/>
    <property type="match status" value="1"/>
</dbReference>
<dbReference type="OrthoDB" id="266313at2"/>
<keyword evidence="4" id="KW-1185">Reference proteome</keyword>
<feature type="coiled-coil region" evidence="1">
    <location>
        <begin position="264"/>
        <end position="291"/>
    </location>
</feature>
<dbReference type="InterPro" id="IPR035965">
    <property type="entry name" value="PAS-like_dom_sf"/>
</dbReference>
<evidence type="ECO:0000313" key="3">
    <source>
        <dbReference type="EMBL" id="TWT17490.1"/>
    </source>
</evidence>
<name>A0A5C5TWE2_9CORY</name>
<dbReference type="CDD" id="cd00130">
    <property type="entry name" value="PAS"/>
    <property type="match status" value="1"/>
</dbReference>
<evidence type="ECO:0000313" key="4">
    <source>
        <dbReference type="Proteomes" id="UP000320791"/>
    </source>
</evidence>
<dbReference type="Gene3D" id="3.30.450.20">
    <property type="entry name" value="PAS domain"/>
    <property type="match status" value="1"/>
</dbReference>
<gene>
    <name evidence="3" type="ORF">FRX94_12415</name>
</gene>
<dbReference type="Pfam" id="PF08447">
    <property type="entry name" value="PAS_3"/>
    <property type="match status" value="1"/>
</dbReference>
<keyword evidence="3" id="KW-0418">Kinase</keyword>
<proteinExistence type="predicted"/>
<feature type="domain" description="PAS fold-3" evidence="2">
    <location>
        <begin position="32"/>
        <end position="102"/>
    </location>
</feature>
<organism evidence="3 4">
    <name type="scientific">Corynebacterium canis</name>
    <dbReference type="NCBI Taxonomy" id="679663"/>
    <lineage>
        <taxon>Bacteria</taxon>
        <taxon>Bacillati</taxon>
        <taxon>Actinomycetota</taxon>
        <taxon>Actinomycetes</taxon>
        <taxon>Mycobacteriales</taxon>
        <taxon>Corynebacteriaceae</taxon>
        <taxon>Corynebacterium</taxon>
    </lineage>
</organism>
<dbReference type="InterPro" id="IPR000014">
    <property type="entry name" value="PAS"/>
</dbReference>
<comment type="caution">
    <text evidence="3">The sequence shown here is derived from an EMBL/GenBank/DDBJ whole genome shotgun (WGS) entry which is preliminary data.</text>
</comment>
<keyword evidence="3" id="KW-0808">Transferase</keyword>
<evidence type="ECO:0000259" key="2">
    <source>
        <dbReference type="Pfam" id="PF08447"/>
    </source>
</evidence>
<dbReference type="GO" id="GO:0016301">
    <property type="term" value="F:kinase activity"/>
    <property type="evidence" value="ECO:0007669"/>
    <property type="project" value="UniProtKB-KW"/>
</dbReference>
<dbReference type="RefSeq" id="WP_146325660.1">
    <property type="nucleotide sequence ID" value="NZ_BAABLR010000057.1"/>
</dbReference>
<dbReference type="AlphaFoldDB" id="A0A5C5TWE2"/>